<evidence type="ECO:0000313" key="3">
    <source>
        <dbReference type="Proteomes" id="UP000002748"/>
    </source>
</evidence>
<dbReference type="VEuPathDB" id="FungiDB:A1Q1_07046"/>
<dbReference type="EMBL" id="ALBS01000048">
    <property type="protein sequence ID" value="EJT51634.1"/>
    <property type="molecule type" value="Genomic_DNA"/>
</dbReference>
<comment type="caution">
    <text evidence="2">The sequence shown here is derived from an EMBL/GenBank/DDBJ whole genome shotgun (WGS) entry which is preliminary data.</text>
</comment>
<dbReference type="HOGENOM" id="CLU_517946_0_0_1"/>
<reference evidence="2 3" key="1">
    <citation type="journal article" date="2012" name="Eukaryot. Cell">
        <title>Draft genome sequence of CBS 2479, the standard type strain of Trichosporon asahii.</title>
        <authorList>
            <person name="Yang R.Y."/>
            <person name="Li H.T."/>
            <person name="Zhu H."/>
            <person name="Zhou G.P."/>
            <person name="Wang M."/>
            <person name="Wang L."/>
        </authorList>
    </citation>
    <scope>NUCLEOTIDE SEQUENCE [LARGE SCALE GENOMIC DNA]</scope>
    <source>
        <strain evidence="3">ATCC 90039 / CBS 2479 / JCM 2466 / KCTC 7840 / NCYC 2677 / UAMH 7654</strain>
    </source>
</reference>
<protein>
    <submittedName>
        <fullName evidence="2">Uncharacterized protein</fullName>
    </submittedName>
</protein>
<feature type="compositionally biased region" description="Acidic residues" evidence="1">
    <location>
        <begin position="342"/>
        <end position="358"/>
    </location>
</feature>
<evidence type="ECO:0000313" key="2">
    <source>
        <dbReference type="EMBL" id="EJT51634.1"/>
    </source>
</evidence>
<name>J6F3R9_TRIAS</name>
<organism evidence="2 3">
    <name type="scientific">Trichosporon asahii var. asahii (strain ATCC 90039 / CBS 2479 / JCM 2466 / KCTC 7840 / NBRC 103889/ NCYC 2677 / UAMH 7654)</name>
    <name type="common">Yeast</name>
    <dbReference type="NCBI Taxonomy" id="1186058"/>
    <lineage>
        <taxon>Eukaryota</taxon>
        <taxon>Fungi</taxon>
        <taxon>Dikarya</taxon>
        <taxon>Basidiomycota</taxon>
        <taxon>Agaricomycotina</taxon>
        <taxon>Tremellomycetes</taxon>
        <taxon>Trichosporonales</taxon>
        <taxon>Trichosporonaceae</taxon>
        <taxon>Trichosporon</taxon>
    </lineage>
</organism>
<sequence>MPFTVRGSELELPLDDLIFSPVVLWIDSMRQDKVQEDAVLQGAVSSIVNMAKGAIVRKSKATLANYAGSNMDNIFVGARSASDSSAASVRVPDIMIVLRPETDAHKRLVLLAGEVKAFEKPKDKATRFQQGMGQCLLYLIQSNEWCGTYLGLFVLSSQFSRMYIPHHGEIMVEMRSRAGTTMTVSQFCQASGLEDQMPHDMLDGPDLNDEELRVLWDFIALVRRIAAAMPDPLPDTVPRADVPLGQDQSVCLDPNDPTSLVALMELAAKAHPREFPAWWTIVKRELLREGSDDPVPPDTYRKRQKRSVEAPAPSGDGHPTTGGAGKAAVEDGVDVAATVGREEEEEREEEAEEAEEAKEVEVAGQTTETPTTAIKTKARGTSTHGRATKPPNGVPPDPARVINDVPGDPNENFASSAAVTPDPSTPPLSDVDDDGASFHTRRWVHQIRSMSAPETPGPSPERPIRLYSPEELFGESPEPSTILHEPAPFDEDAIAFLMVELQGWTVRLVSSATMDAAISAATAFTT</sequence>
<feature type="region of interest" description="Disordered" evidence="1">
    <location>
        <begin position="289"/>
        <end position="435"/>
    </location>
</feature>
<dbReference type="Proteomes" id="UP000002748">
    <property type="component" value="Unassembled WGS sequence"/>
</dbReference>
<gene>
    <name evidence="2" type="ORF">A1Q1_07046</name>
</gene>
<dbReference type="RefSeq" id="XP_014182770.1">
    <property type="nucleotide sequence ID" value="XM_014327295.1"/>
</dbReference>
<dbReference type="AlphaFoldDB" id="J6F3R9"/>
<proteinExistence type="predicted"/>
<accession>J6F3R9</accession>
<dbReference type="GeneID" id="25990558"/>
<feature type="compositionally biased region" description="Low complexity" evidence="1">
    <location>
        <begin position="362"/>
        <end position="375"/>
    </location>
</feature>
<dbReference type="KEGG" id="tasa:A1Q1_07046"/>
<evidence type="ECO:0000256" key="1">
    <source>
        <dbReference type="SAM" id="MobiDB-lite"/>
    </source>
</evidence>